<dbReference type="Proteomes" id="UP000215596">
    <property type="component" value="Unassembled WGS sequence"/>
</dbReference>
<keyword evidence="1" id="KW-1133">Transmembrane helix</keyword>
<accession>A0A268EGZ5</accession>
<keyword evidence="1" id="KW-0472">Membrane</keyword>
<evidence type="ECO:0000313" key="3">
    <source>
        <dbReference type="Proteomes" id="UP000215596"/>
    </source>
</evidence>
<evidence type="ECO:0000256" key="1">
    <source>
        <dbReference type="SAM" id="Phobius"/>
    </source>
</evidence>
<keyword evidence="1" id="KW-0812">Transmembrane</keyword>
<organism evidence="2 3">
    <name type="scientific">Paenibacillus campinasensis</name>
    <dbReference type="NCBI Taxonomy" id="66347"/>
    <lineage>
        <taxon>Bacteria</taxon>
        <taxon>Bacillati</taxon>
        <taxon>Bacillota</taxon>
        <taxon>Bacilli</taxon>
        <taxon>Bacillales</taxon>
        <taxon>Paenibacillaceae</taxon>
        <taxon>Paenibacillus</taxon>
    </lineage>
</organism>
<comment type="caution">
    <text evidence="2">The sequence shown here is derived from an EMBL/GenBank/DDBJ whole genome shotgun (WGS) entry which is preliminary data.</text>
</comment>
<dbReference type="EMBL" id="NPBY01000079">
    <property type="protein sequence ID" value="PAD72398.1"/>
    <property type="molecule type" value="Genomic_DNA"/>
</dbReference>
<evidence type="ECO:0000313" key="2">
    <source>
        <dbReference type="EMBL" id="PAD72398.1"/>
    </source>
</evidence>
<reference evidence="2 3" key="1">
    <citation type="submission" date="2017-07" db="EMBL/GenBank/DDBJ databases">
        <title>Isolation and whole genome analysis of endospore-forming bacteria from heroin.</title>
        <authorList>
            <person name="Kalinowski J."/>
            <person name="Ahrens B."/>
            <person name="Al-Dilaimi A."/>
            <person name="Winkler A."/>
            <person name="Wibberg D."/>
            <person name="Schleenbecker U."/>
            <person name="Ruckert C."/>
            <person name="Wolfel R."/>
            <person name="Grass G."/>
        </authorList>
    </citation>
    <scope>NUCLEOTIDE SEQUENCE [LARGE SCALE GENOMIC DNA]</scope>
    <source>
        <strain evidence="2 3">7537-G1</strain>
    </source>
</reference>
<feature type="transmembrane region" description="Helical" evidence="1">
    <location>
        <begin position="42"/>
        <end position="65"/>
    </location>
</feature>
<gene>
    <name evidence="2" type="ORF">CHH67_22415</name>
</gene>
<protein>
    <submittedName>
        <fullName evidence="2">Uncharacterized protein</fullName>
    </submittedName>
</protein>
<dbReference type="AlphaFoldDB" id="A0A268EGZ5"/>
<sequence>MNWFVFAEVIVWAVTVLAAIIAWAAFMALADEVSMYRSERNMWITFAVCLAIAVIGVATLAGMYAA</sequence>
<name>A0A268EGZ5_9BACL</name>
<feature type="transmembrane region" description="Helical" evidence="1">
    <location>
        <begin position="6"/>
        <end position="30"/>
    </location>
</feature>
<proteinExistence type="predicted"/>